<evidence type="ECO:0000313" key="2">
    <source>
        <dbReference type="Proteomes" id="UP000032534"/>
    </source>
</evidence>
<dbReference type="PROSITE" id="PS51257">
    <property type="entry name" value="PROKAR_LIPOPROTEIN"/>
    <property type="match status" value="1"/>
</dbReference>
<dbReference type="Proteomes" id="UP000032534">
    <property type="component" value="Unassembled WGS sequence"/>
</dbReference>
<dbReference type="PATRIC" id="fig|159743.3.peg.3018"/>
<accession>A0A0D7X227</accession>
<comment type="caution">
    <text evidence="1">The sequence shown here is derived from an EMBL/GenBank/DDBJ whole genome shotgun (WGS) entry which is preliminary data.</text>
</comment>
<sequence length="190" mass="21221">MRAGLKRLSPWIIGMLALVLLAGCGGRDKDSFTIFIMDKQGDASIIRDELAQKLKDKLGEQAPTIEIAVSPLYNQQKLVVEYAAGENDLFILPEEDMKLYGQNGSNLPLDDAFDKKTYARGVFEGGVFKEKEQGEKGTDMIKETHLFGIPVEQMKMFKDVKYNSKTLFATVPPRTSNKEEAIKVLKALTE</sequence>
<reference evidence="1 2" key="1">
    <citation type="submission" date="2014-11" db="EMBL/GenBank/DDBJ databases">
        <title>Draft Genome Sequences of Paenibacillus polymyxa NRRL B-30509 and Paenibacillus terrae NRRL B-30644, Strains from a Poultry Environment that Produce Tridecaptin A and Paenicidins.</title>
        <authorList>
            <person name="van Belkum M.J."/>
            <person name="Lohans C.T."/>
            <person name="Vederas J.C."/>
        </authorList>
    </citation>
    <scope>NUCLEOTIDE SEQUENCE [LARGE SCALE GENOMIC DNA]</scope>
    <source>
        <strain evidence="1 2">NRRL B-30644</strain>
    </source>
</reference>
<organism evidence="1 2">
    <name type="scientific">Paenibacillus terrae</name>
    <dbReference type="NCBI Taxonomy" id="159743"/>
    <lineage>
        <taxon>Bacteria</taxon>
        <taxon>Bacillati</taxon>
        <taxon>Bacillota</taxon>
        <taxon>Bacilli</taxon>
        <taxon>Bacillales</taxon>
        <taxon>Paenibacillaceae</taxon>
        <taxon>Paenibacillus</taxon>
    </lineage>
</organism>
<proteinExistence type="predicted"/>
<evidence type="ECO:0008006" key="3">
    <source>
        <dbReference type="Google" id="ProtNLM"/>
    </source>
</evidence>
<dbReference type="AlphaFoldDB" id="A0A0D7X227"/>
<keyword evidence="2" id="KW-1185">Reference proteome</keyword>
<gene>
    <name evidence="1" type="ORF">QD47_13580</name>
</gene>
<dbReference type="EMBL" id="JTHP01000025">
    <property type="protein sequence ID" value="KJD45023.1"/>
    <property type="molecule type" value="Genomic_DNA"/>
</dbReference>
<dbReference type="Gene3D" id="3.40.190.10">
    <property type="entry name" value="Periplasmic binding protein-like II"/>
    <property type="match status" value="1"/>
</dbReference>
<dbReference type="RefSeq" id="WP_044646648.1">
    <property type="nucleotide sequence ID" value="NZ_JTHP01000025.1"/>
</dbReference>
<dbReference type="OrthoDB" id="2652444at2"/>
<protein>
    <recommendedName>
        <fullName evidence="3">Lipoprotein</fullName>
    </recommendedName>
</protein>
<evidence type="ECO:0000313" key="1">
    <source>
        <dbReference type="EMBL" id="KJD45023.1"/>
    </source>
</evidence>
<name>A0A0D7X227_9BACL</name>